<protein>
    <submittedName>
        <fullName evidence="2">Uncharacterized protein</fullName>
    </submittedName>
</protein>
<accession>A0A9P6LRQ1</accession>
<feature type="compositionally biased region" description="Basic and acidic residues" evidence="1">
    <location>
        <begin position="9"/>
        <end position="24"/>
    </location>
</feature>
<reference evidence="2" key="1">
    <citation type="journal article" date="2020" name="Fungal Divers.">
        <title>Resolving the Mortierellaceae phylogeny through synthesis of multi-gene phylogenetics and phylogenomics.</title>
        <authorList>
            <person name="Vandepol N."/>
            <person name="Liber J."/>
            <person name="Desiro A."/>
            <person name="Na H."/>
            <person name="Kennedy M."/>
            <person name="Barry K."/>
            <person name="Grigoriev I.V."/>
            <person name="Miller A.N."/>
            <person name="O'Donnell K."/>
            <person name="Stajich J.E."/>
            <person name="Bonito G."/>
        </authorList>
    </citation>
    <scope>NUCLEOTIDE SEQUENCE</scope>
    <source>
        <strain evidence="2">MES-2147</strain>
    </source>
</reference>
<gene>
    <name evidence="2" type="ORF">BGZ65_011501</name>
</gene>
<evidence type="ECO:0000313" key="2">
    <source>
        <dbReference type="EMBL" id="KAF9920152.1"/>
    </source>
</evidence>
<dbReference type="Proteomes" id="UP000749646">
    <property type="component" value="Unassembled WGS sequence"/>
</dbReference>
<evidence type="ECO:0000256" key="1">
    <source>
        <dbReference type="SAM" id="MobiDB-lite"/>
    </source>
</evidence>
<feature type="region of interest" description="Disordered" evidence="1">
    <location>
        <begin position="1"/>
        <end position="33"/>
    </location>
</feature>
<sequence>MANNAISTKGKDKQGTDECKDQGGRPKGCTTNAKQVRQIIQRAVDKANTETAVALLAGLPAPPTPV</sequence>
<evidence type="ECO:0000313" key="3">
    <source>
        <dbReference type="Proteomes" id="UP000749646"/>
    </source>
</evidence>
<organism evidence="2 3">
    <name type="scientific">Modicella reniformis</name>
    <dbReference type="NCBI Taxonomy" id="1440133"/>
    <lineage>
        <taxon>Eukaryota</taxon>
        <taxon>Fungi</taxon>
        <taxon>Fungi incertae sedis</taxon>
        <taxon>Mucoromycota</taxon>
        <taxon>Mortierellomycotina</taxon>
        <taxon>Mortierellomycetes</taxon>
        <taxon>Mortierellales</taxon>
        <taxon>Mortierellaceae</taxon>
        <taxon>Modicella</taxon>
    </lineage>
</organism>
<proteinExistence type="predicted"/>
<keyword evidence="3" id="KW-1185">Reference proteome</keyword>
<comment type="caution">
    <text evidence="2">The sequence shown here is derived from an EMBL/GenBank/DDBJ whole genome shotgun (WGS) entry which is preliminary data.</text>
</comment>
<name>A0A9P6LRQ1_9FUNG</name>
<dbReference type="AlphaFoldDB" id="A0A9P6LRQ1"/>
<feature type="non-terminal residue" evidence="2">
    <location>
        <position position="66"/>
    </location>
</feature>
<dbReference type="EMBL" id="JAAAHW010011328">
    <property type="protein sequence ID" value="KAF9920152.1"/>
    <property type="molecule type" value="Genomic_DNA"/>
</dbReference>